<evidence type="ECO:0000313" key="2">
    <source>
        <dbReference type="Proteomes" id="UP001320706"/>
    </source>
</evidence>
<name>A0ACC3SBW4_9PEZI</name>
<keyword evidence="2" id="KW-1185">Reference proteome</keyword>
<accession>A0ACC3SBW4</accession>
<sequence>MADDLEARLESHAQAFEGLLSLIPAAEYYGKDNSDQWQRKKQTKEQKREAKRAKLNPENQKSAKDVMDENERKRKRELGIESDAEVDGEVEPEQPGEGLRKTKKAKMNQAKGGDAEKEGDEENAIRKAKAEKRKEKRQQKKEKIDRKREKKEAKKEQKQDEDLNELAAEREAEKSADESDSDAEEVDHPDDVAAMDFSGLADPEPNDVSISQQSSAPTSPDADTPTFDLSANQSAASSSSSVPAAQAPSSSKDTITAPKKEKALNLPQVDQEELQSRLRQRIEELRARRKADGPEGRPARNRQELLEARRKKEEARKAHKKELRLRAKQEEERQKNERLRGSGSPLSSVDIFSPRIMTPTEENNFSFGRVAFEDGFEADAALSGLEKREQKKGKMDPKAALEAAEKKAARLAGYDEEKRKDIESKDAWLNAKKRAHGERVKDDASLLKKALKRKEQIKLKSAQQWNERIDNVRKGKEMKDKKRTENLNKRRDEKGQKGKKKAPAKKGGKKGRPGFEGKFGGGK</sequence>
<reference evidence="1" key="1">
    <citation type="submission" date="2024-02" db="EMBL/GenBank/DDBJ databases">
        <title>Metagenome Assembled Genome of Zalaria obscura JY119.</title>
        <authorList>
            <person name="Vighnesh L."/>
            <person name="Jagadeeshwari U."/>
            <person name="Venkata Ramana C."/>
            <person name="Sasikala C."/>
        </authorList>
    </citation>
    <scope>NUCLEOTIDE SEQUENCE</scope>
    <source>
        <strain evidence="1">JY119</strain>
    </source>
</reference>
<evidence type="ECO:0000313" key="1">
    <source>
        <dbReference type="EMBL" id="KAK8206735.1"/>
    </source>
</evidence>
<proteinExistence type="predicted"/>
<gene>
    <name evidence="1" type="ORF">M8818_004569</name>
</gene>
<organism evidence="1 2">
    <name type="scientific">Zalaria obscura</name>
    <dbReference type="NCBI Taxonomy" id="2024903"/>
    <lineage>
        <taxon>Eukaryota</taxon>
        <taxon>Fungi</taxon>
        <taxon>Dikarya</taxon>
        <taxon>Ascomycota</taxon>
        <taxon>Pezizomycotina</taxon>
        <taxon>Dothideomycetes</taxon>
        <taxon>Dothideomycetidae</taxon>
        <taxon>Dothideales</taxon>
        <taxon>Zalariaceae</taxon>
        <taxon>Zalaria</taxon>
    </lineage>
</organism>
<comment type="caution">
    <text evidence="1">The sequence shown here is derived from an EMBL/GenBank/DDBJ whole genome shotgun (WGS) entry which is preliminary data.</text>
</comment>
<dbReference type="EMBL" id="JAMKPW020000022">
    <property type="protein sequence ID" value="KAK8206735.1"/>
    <property type="molecule type" value="Genomic_DNA"/>
</dbReference>
<protein>
    <submittedName>
        <fullName evidence="1">Uncharacterized protein</fullName>
    </submittedName>
</protein>
<dbReference type="Proteomes" id="UP001320706">
    <property type="component" value="Unassembled WGS sequence"/>
</dbReference>